<feature type="transmembrane region" description="Helical" evidence="7">
    <location>
        <begin position="224"/>
        <end position="241"/>
    </location>
</feature>
<dbReference type="InParanoid" id="F4R5J0"/>
<feature type="transmembrane region" description="Helical" evidence="7">
    <location>
        <begin position="124"/>
        <end position="145"/>
    </location>
</feature>
<accession>F4R5J0</accession>
<dbReference type="PANTHER" id="PTHR43731:SF14">
    <property type="entry name" value="PRESENILIN-ASSOCIATED RHOMBOID-LIKE PROTEIN, MITOCHONDRIAL"/>
    <property type="match status" value="1"/>
</dbReference>
<sequence>MAFKATIESPVRLARRSIAFGLKPATTSSISIGIYARQSGWVQPIIQRLSSSSFIDHGKRSVPCSASNSRWFHTAPLRSQSLGKIELKRMPIVTHSRNSPSQSNVYNQTDNFDSSAIPSSRPTIWKPFMFCAGLTILGFGTAVYMTNKDTSSKIDYVFKNQTTFPMWFSKVFSTLPDSAEPSDMQLQQLRKLEKLNFIKSSGLNHIIPNHILTWYINLSEGKQICLVLALANLPIFLLWQLPRMTSYMTSNFTHNPLSGKSHTILTSVFSQASALHFGFNMMALYSIGSTAHDSLTHRFRASRDYDPVRIPESTPTYHFLAFYLFAGLFAGFASHAFSLVVRAPRLLRWRQGTSNTTVVPTPILPSLGASGAIYGCLTMTALAFPDAQVSLIFLPWIPINIGGAVTGAVLFDLMGVIRNWKFFDHAAHLGGAFAGVLWHLVIAKWFDVARLKFWSPEKNSHEKD</sequence>
<dbReference type="Proteomes" id="UP000001072">
    <property type="component" value="Unassembled WGS sequence"/>
</dbReference>
<dbReference type="GO" id="GO:0006465">
    <property type="term" value="P:signal peptide processing"/>
    <property type="evidence" value="ECO:0007669"/>
    <property type="project" value="TreeGrafter"/>
</dbReference>
<dbReference type="STRING" id="747676.F4R5J0"/>
<gene>
    <name evidence="9" type="ORF">MELLADRAFT_89260</name>
</gene>
<feature type="domain" description="Peptidase S54 rhomboid" evidence="8">
    <location>
        <begin position="261"/>
        <end position="443"/>
    </location>
</feature>
<dbReference type="RefSeq" id="XP_007404433.1">
    <property type="nucleotide sequence ID" value="XM_007404371.1"/>
</dbReference>
<dbReference type="eggNOG" id="KOG2980">
    <property type="taxonomic scope" value="Eukaryota"/>
</dbReference>
<evidence type="ECO:0000256" key="4">
    <source>
        <dbReference type="ARBA" id="ARBA00022801"/>
    </source>
</evidence>
<reference evidence="10" key="1">
    <citation type="journal article" date="2011" name="Proc. Natl. Acad. Sci. U.S.A.">
        <title>Obligate biotrophy features unraveled by the genomic analysis of rust fungi.</title>
        <authorList>
            <person name="Duplessis S."/>
            <person name="Cuomo C.A."/>
            <person name="Lin Y.-C."/>
            <person name="Aerts A."/>
            <person name="Tisserant E."/>
            <person name="Veneault-Fourrey C."/>
            <person name="Joly D.L."/>
            <person name="Hacquard S."/>
            <person name="Amselem J."/>
            <person name="Cantarel B.L."/>
            <person name="Chiu R."/>
            <person name="Coutinho P.M."/>
            <person name="Feau N."/>
            <person name="Field M."/>
            <person name="Frey P."/>
            <person name="Gelhaye E."/>
            <person name="Goldberg J."/>
            <person name="Grabherr M.G."/>
            <person name="Kodira C.D."/>
            <person name="Kohler A."/>
            <person name="Kuees U."/>
            <person name="Lindquist E.A."/>
            <person name="Lucas S.M."/>
            <person name="Mago R."/>
            <person name="Mauceli E."/>
            <person name="Morin E."/>
            <person name="Murat C."/>
            <person name="Pangilinan J.L."/>
            <person name="Park R."/>
            <person name="Pearson M."/>
            <person name="Quesneville H."/>
            <person name="Rouhier N."/>
            <person name="Sakthikumar S."/>
            <person name="Salamov A.A."/>
            <person name="Schmutz J."/>
            <person name="Selles B."/>
            <person name="Shapiro H."/>
            <person name="Tanguay P."/>
            <person name="Tuskan G.A."/>
            <person name="Henrissat B."/>
            <person name="Van de Peer Y."/>
            <person name="Rouze P."/>
            <person name="Ellis J.G."/>
            <person name="Dodds P.N."/>
            <person name="Schein J.E."/>
            <person name="Zhong S."/>
            <person name="Hamelin R.C."/>
            <person name="Grigoriev I.V."/>
            <person name="Szabo L.J."/>
            <person name="Martin F."/>
        </authorList>
    </citation>
    <scope>NUCLEOTIDE SEQUENCE [LARGE SCALE GENOMIC DNA]</scope>
    <source>
        <strain evidence="10">98AG31 / pathotype 3-4-7</strain>
    </source>
</reference>
<dbReference type="AlphaFoldDB" id="F4R5J0"/>
<keyword evidence="3 7" id="KW-0812">Transmembrane</keyword>
<dbReference type="PANTHER" id="PTHR43731">
    <property type="entry name" value="RHOMBOID PROTEASE"/>
    <property type="match status" value="1"/>
</dbReference>
<evidence type="ECO:0000256" key="3">
    <source>
        <dbReference type="ARBA" id="ARBA00022692"/>
    </source>
</evidence>
<dbReference type="InterPro" id="IPR050925">
    <property type="entry name" value="Rhomboid_protease_S54"/>
</dbReference>
<evidence type="ECO:0000256" key="2">
    <source>
        <dbReference type="ARBA" id="ARBA00009045"/>
    </source>
</evidence>
<keyword evidence="5 7" id="KW-1133">Transmembrane helix</keyword>
<dbReference type="SUPFAM" id="SSF144091">
    <property type="entry name" value="Rhomboid-like"/>
    <property type="match status" value="1"/>
</dbReference>
<evidence type="ECO:0000256" key="6">
    <source>
        <dbReference type="ARBA" id="ARBA00023136"/>
    </source>
</evidence>
<comment type="similarity">
    <text evidence="2">Belongs to the peptidase S54 family.</text>
</comment>
<evidence type="ECO:0000313" key="10">
    <source>
        <dbReference type="Proteomes" id="UP000001072"/>
    </source>
</evidence>
<evidence type="ECO:0000313" key="9">
    <source>
        <dbReference type="EMBL" id="EGG12058.1"/>
    </source>
</evidence>
<feature type="transmembrane region" description="Helical" evidence="7">
    <location>
        <begin position="426"/>
        <end position="446"/>
    </location>
</feature>
<dbReference type="GeneID" id="18935129"/>
<name>F4R5J0_MELLP</name>
<dbReference type="KEGG" id="mlr:MELLADRAFT_89260"/>
<evidence type="ECO:0000256" key="5">
    <source>
        <dbReference type="ARBA" id="ARBA00022989"/>
    </source>
</evidence>
<dbReference type="EMBL" id="GL883091">
    <property type="protein sequence ID" value="EGG12058.1"/>
    <property type="molecule type" value="Genomic_DNA"/>
</dbReference>
<protein>
    <submittedName>
        <fullName evidence="9">Putative presenilin associated, rhomboid-like protein</fullName>
    </submittedName>
</protein>
<dbReference type="Pfam" id="PF01694">
    <property type="entry name" value="Rhomboid"/>
    <property type="match status" value="1"/>
</dbReference>
<dbReference type="GO" id="GO:0004252">
    <property type="term" value="F:serine-type endopeptidase activity"/>
    <property type="evidence" value="ECO:0007669"/>
    <property type="project" value="InterPro"/>
</dbReference>
<dbReference type="GO" id="GO:0016020">
    <property type="term" value="C:membrane"/>
    <property type="evidence" value="ECO:0007669"/>
    <property type="project" value="UniProtKB-SubCell"/>
</dbReference>
<dbReference type="VEuPathDB" id="FungiDB:MELLADRAFT_89260"/>
<feature type="transmembrane region" description="Helical" evidence="7">
    <location>
        <begin position="390"/>
        <end position="414"/>
    </location>
</feature>
<keyword evidence="4" id="KW-0378">Hydrolase</keyword>
<evidence type="ECO:0000256" key="7">
    <source>
        <dbReference type="SAM" id="Phobius"/>
    </source>
</evidence>
<evidence type="ECO:0000259" key="8">
    <source>
        <dbReference type="Pfam" id="PF01694"/>
    </source>
</evidence>
<evidence type="ECO:0000256" key="1">
    <source>
        <dbReference type="ARBA" id="ARBA00004141"/>
    </source>
</evidence>
<keyword evidence="6 7" id="KW-0472">Membrane</keyword>
<dbReference type="InterPro" id="IPR022764">
    <property type="entry name" value="Peptidase_S54_rhomboid_dom"/>
</dbReference>
<dbReference type="Gene3D" id="1.20.1540.10">
    <property type="entry name" value="Rhomboid-like"/>
    <property type="match status" value="1"/>
</dbReference>
<keyword evidence="10" id="KW-1185">Reference proteome</keyword>
<comment type="subcellular location">
    <subcellularLocation>
        <location evidence="1">Membrane</location>
        <topology evidence="1">Multi-pass membrane protein</topology>
    </subcellularLocation>
</comment>
<dbReference type="OrthoDB" id="10260614at2759"/>
<proteinExistence type="inferred from homology"/>
<feature type="transmembrane region" description="Helical" evidence="7">
    <location>
        <begin position="320"/>
        <end position="341"/>
    </location>
</feature>
<dbReference type="InterPro" id="IPR035952">
    <property type="entry name" value="Rhomboid-like_sf"/>
</dbReference>
<organism evidence="10">
    <name type="scientific">Melampsora larici-populina (strain 98AG31 / pathotype 3-4-7)</name>
    <name type="common">Poplar leaf rust fungus</name>
    <dbReference type="NCBI Taxonomy" id="747676"/>
    <lineage>
        <taxon>Eukaryota</taxon>
        <taxon>Fungi</taxon>
        <taxon>Dikarya</taxon>
        <taxon>Basidiomycota</taxon>
        <taxon>Pucciniomycotina</taxon>
        <taxon>Pucciniomycetes</taxon>
        <taxon>Pucciniales</taxon>
        <taxon>Melampsoraceae</taxon>
        <taxon>Melampsora</taxon>
    </lineage>
</organism>
<dbReference type="HOGENOM" id="CLU_034022_1_0_1"/>